<sequence>MKNTASVLWERSFDTSRDPDKLITFCQISESAPYIARRESFFEEDFELSLVHEVTVTEKFHFFFVGCDDNTPSLHAIRGGGQIGSCVDSSATW</sequence>
<reference evidence="1 2" key="1">
    <citation type="submission" date="2021-06" db="EMBL/GenBank/DDBJ databases">
        <title>Caerostris darwini draft genome.</title>
        <authorList>
            <person name="Kono N."/>
            <person name="Arakawa K."/>
        </authorList>
    </citation>
    <scope>NUCLEOTIDE SEQUENCE [LARGE SCALE GENOMIC DNA]</scope>
</reference>
<name>A0AAV4WX87_9ARAC</name>
<proteinExistence type="predicted"/>
<evidence type="ECO:0000313" key="2">
    <source>
        <dbReference type="Proteomes" id="UP001054837"/>
    </source>
</evidence>
<evidence type="ECO:0000313" key="1">
    <source>
        <dbReference type="EMBL" id="GIY86938.1"/>
    </source>
</evidence>
<keyword evidence="2" id="KW-1185">Reference proteome</keyword>
<dbReference type="AlphaFoldDB" id="A0AAV4WX87"/>
<protein>
    <submittedName>
        <fullName evidence="1">Uncharacterized protein</fullName>
    </submittedName>
</protein>
<gene>
    <name evidence="1" type="ORF">CDAR_289861</name>
</gene>
<organism evidence="1 2">
    <name type="scientific">Caerostris darwini</name>
    <dbReference type="NCBI Taxonomy" id="1538125"/>
    <lineage>
        <taxon>Eukaryota</taxon>
        <taxon>Metazoa</taxon>
        <taxon>Ecdysozoa</taxon>
        <taxon>Arthropoda</taxon>
        <taxon>Chelicerata</taxon>
        <taxon>Arachnida</taxon>
        <taxon>Araneae</taxon>
        <taxon>Araneomorphae</taxon>
        <taxon>Entelegynae</taxon>
        <taxon>Araneoidea</taxon>
        <taxon>Araneidae</taxon>
        <taxon>Caerostris</taxon>
    </lineage>
</organism>
<accession>A0AAV4WX87</accession>
<dbReference type="EMBL" id="BPLQ01015260">
    <property type="protein sequence ID" value="GIY86938.1"/>
    <property type="molecule type" value="Genomic_DNA"/>
</dbReference>
<comment type="caution">
    <text evidence="1">The sequence shown here is derived from an EMBL/GenBank/DDBJ whole genome shotgun (WGS) entry which is preliminary data.</text>
</comment>
<dbReference type="Proteomes" id="UP001054837">
    <property type="component" value="Unassembled WGS sequence"/>
</dbReference>